<proteinExistence type="predicted"/>
<evidence type="ECO:0000313" key="4">
    <source>
        <dbReference type="Proteomes" id="UP000676409"/>
    </source>
</evidence>
<dbReference type="EMBL" id="CP073078">
    <property type="protein sequence ID" value="QUD85931.1"/>
    <property type="molecule type" value="Genomic_DNA"/>
</dbReference>
<dbReference type="PROSITE" id="PS51257">
    <property type="entry name" value="PROKAR_LIPOPROTEIN"/>
    <property type="match status" value="1"/>
</dbReference>
<feature type="signal peptide" evidence="2">
    <location>
        <begin position="1"/>
        <end position="22"/>
    </location>
</feature>
<dbReference type="RefSeq" id="WP_211935983.1">
    <property type="nucleotide sequence ID" value="NZ_CP073078.1"/>
</dbReference>
<evidence type="ECO:0000256" key="2">
    <source>
        <dbReference type="SAM" id="SignalP"/>
    </source>
</evidence>
<dbReference type="KEGG" id="caul:KCG34_12520"/>
<feature type="transmembrane region" description="Helical" evidence="1">
    <location>
        <begin position="197"/>
        <end position="221"/>
    </location>
</feature>
<evidence type="ECO:0000313" key="3">
    <source>
        <dbReference type="EMBL" id="QUD85931.1"/>
    </source>
</evidence>
<accession>A0A975FX51</accession>
<dbReference type="AlphaFoldDB" id="A0A975FX51"/>
<feature type="transmembrane region" description="Helical" evidence="1">
    <location>
        <begin position="167"/>
        <end position="188"/>
    </location>
</feature>
<feature type="transmembrane region" description="Helical" evidence="1">
    <location>
        <begin position="241"/>
        <end position="258"/>
    </location>
</feature>
<dbReference type="Proteomes" id="UP000676409">
    <property type="component" value="Chromosome"/>
</dbReference>
<keyword evidence="1" id="KW-1133">Transmembrane helix</keyword>
<name>A0A975FX51_9CAUL</name>
<reference evidence="3" key="1">
    <citation type="submission" date="2021-04" db="EMBL/GenBank/DDBJ databases">
        <title>The complete genome sequence of Caulobacter sp. S6.</title>
        <authorList>
            <person name="Tang Y."/>
            <person name="Ouyang W."/>
            <person name="Liu Q."/>
            <person name="Huang B."/>
            <person name="Guo Z."/>
            <person name="Lei P."/>
        </authorList>
    </citation>
    <scope>NUCLEOTIDE SEQUENCE</scope>
    <source>
        <strain evidence="3">S6</strain>
    </source>
</reference>
<gene>
    <name evidence="3" type="ORF">KCG34_12520</name>
</gene>
<keyword evidence="2" id="KW-0732">Signal</keyword>
<feature type="chain" id="PRO_5037248261" evidence="2">
    <location>
        <begin position="23"/>
        <end position="278"/>
    </location>
</feature>
<organism evidence="3 4">
    <name type="scientific">Phenylobacterium montanum</name>
    <dbReference type="NCBI Taxonomy" id="2823693"/>
    <lineage>
        <taxon>Bacteria</taxon>
        <taxon>Pseudomonadati</taxon>
        <taxon>Pseudomonadota</taxon>
        <taxon>Alphaproteobacteria</taxon>
        <taxon>Caulobacterales</taxon>
        <taxon>Caulobacteraceae</taxon>
        <taxon>Phenylobacterium</taxon>
    </lineage>
</organism>
<protein>
    <submittedName>
        <fullName evidence="3">Uncharacterized protein</fullName>
    </submittedName>
</protein>
<keyword evidence="1" id="KW-0812">Transmembrane</keyword>
<evidence type="ECO:0000256" key="1">
    <source>
        <dbReference type="SAM" id="Phobius"/>
    </source>
</evidence>
<sequence length="278" mass="30146">MKSFVRGALALATLICAGLTLAACASKKLPETFTSAEDRAVCATLIGDLQAGATGDADILNRLNPQLRAQFTPMLPKLHAMTPSGPGASSRIVDASFRAVANSSGQRWRDSYLAYEVDQGQRRALIRFEIIRQGGSAIVNTLYINPLYVAAERLNAFTLAGRSLTQYAFLLLAAASFATIVASEVVLFRTPGIRRKWLWVVGCLFGYGQIWVDWSSGGVGFQLINIQLLGAFALKGGLLDPWRIGFGVPLVSIVFLLRRRSPLERSAKLDHQQATAAF</sequence>
<keyword evidence="1" id="KW-0472">Membrane</keyword>
<keyword evidence="4" id="KW-1185">Reference proteome</keyword>